<dbReference type="InterPro" id="IPR056555">
    <property type="entry name" value="NFD4_C"/>
</dbReference>
<protein>
    <recommendedName>
        <fullName evidence="11">Nodulin-like domain-containing protein</fullName>
    </recommendedName>
</protein>
<comment type="subcellular location">
    <subcellularLocation>
        <location evidence="1">Membrane</location>
        <topology evidence="1">Multi-pass membrane protein</topology>
    </subcellularLocation>
</comment>
<dbReference type="GO" id="GO:0016020">
    <property type="term" value="C:membrane"/>
    <property type="evidence" value="ECO:0000318"/>
    <property type="project" value="GO_Central"/>
</dbReference>
<dbReference type="InterPro" id="IPR010658">
    <property type="entry name" value="Nodulin-like"/>
</dbReference>
<gene>
    <name evidence="9" type="ORF">LSAT_V11C400198980</name>
</gene>
<keyword evidence="10" id="KW-1185">Reference proteome</keyword>
<evidence type="ECO:0000259" key="7">
    <source>
        <dbReference type="Pfam" id="PF06813"/>
    </source>
</evidence>
<evidence type="ECO:0000256" key="4">
    <source>
        <dbReference type="ARBA" id="ARBA00023136"/>
    </source>
</evidence>
<evidence type="ECO:0000256" key="6">
    <source>
        <dbReference type="SAM" id="Phobius"/>
    </source>
</evidence>
<feature type="transmembrane region" description="Helical" evidence="6">
    <location>
        <begin position="87"/>
        <end position="108"/>
    </location>
</feature>
<accession>A0A9R1VLS3</accession>
<dbReference type="InterPro" id="IPR036259">
    <property type="entry name" value="MFS_trans_sf"/>
</dbReference>
<evidence type="ECO:0000256" key="5">
    <source>
        <dbReference type="ARBA" id="ARBA00044504"/>
    </source>
</evidence>
<evidence type="ECO:0000256" key="2">
    <source>
        <dbReference type="ARBA" id="ARBA00022692"/>
    </source>
</evidence>
<dbReference type="PANTHER" id="PTHR21576:SF163">
    <property type="entry name" value="NODULIN-LIKE, MAJOR FACILITATOR SUPERFAMILY DOMAIN PROTEIN-RELATED"/>
    <property type="match status" value="1"/>
</dbReference>
<reference evidence="9 10" key="1">
    <citation type="journal article" date="2017" name="Nat. Commun.">
        <title>Genome assembly with in vitro proximity ligation data and whole-genome triplication in lettuce.</title>
        <authorList>
            <person name="Reyes-Chin-Wo S."/>
            <person name="Wang Z."/>
            <person name="Yang X."/>
            <person name="Kozik A."/>
            <person name="Arikit S."/>
            <person name="Song C."/>
            <person name="Xia L."/>
            <person name="Froenicke L."/>
            <person name="Lavelle D.O."/>
            <person name="Truco M.J."/>
            <person name="Xia R."/>
            <person name="Zhu S."/>
            <person name="Xu C."/>
            <person name="Xu H."/>
            <person name="Xu X."/>
            <person name="Cox K."/>
            <person name="Korf I."/>
            <person name="Meyers B.C."/>
            <person name="Michelmore R.W."/>
        </authorList>
    </citation>
    <scope>NUCLEOTIDE SEQUENCE [LARGE SCALE GENOMIC DNA]</scope>
    <source>
        <strain evidence="10">cv. Salinas</strain>
        <tissue evidence="9">Seedlings</tissue>
    </source>
</reference>
<feature type="domain" description="Nodulin-like" evidence="7">
    <location>
        <begin position="8"/>
        <end position="66"/>
    </location>
</feature>
<feature type="transmembrane region" description="Helical" evidence="6">
    <location>
        <begin position="425"/>
        <end position="442"/>
    </location>
</feature>
<evidence type="ECO:0000313" key="10">
    <source>
        <dbReference type="Proteomes" id="UP000235145"/>
    </source>
</evidence>
<keyword evidence="3 6" id="KW-1133">Transmembrane helix</keyword>
<feature type="transmembrane region" description="Helical" evidence="6">
    <location>
        <begin position="48"/>
        <end position="67"/>
    </location>
</feature>
<evidence type="ECO:0000259" key="8">
    <source>
        <dbReference type="Pfam" id="PF23262"/>
    </source>
</evidence>
<feature type="transmembrane region" description="Helical" evidence="6">
    <location>
        <begin position="293"/>
        <end position="313"/>
    </location>
</feature>
<evidence type="ECO:0008006" key="11">
    <source>
        <dbReference type="Google" id="ProtNLM"/>
    </source>
</evidence>
<keyword evidence="4 6" id="KW-0472">Membrane</keyword>
<dbReference type="EMBL" id="NBSK02000004">
    <property type="protein sequence ID" value="KAJ0209737.1"/>
    <property type="molecule type" value="Genomic_DNA"/>
</dbReference>
<dbReference type="PANTHER" id="PTHR21576">
    <property type="entry name" value="UNCHARACTERIZED NODULIN-LIKE PROTEIN"/>
    <property type="match status" value="1"/>
</dbReference>
<keyword evidence="2 6" id="KW-0812">Transmembrane</keyword>
<evidence type="ECO:0000256" key="1">
    <source>
        <dbReference type="ARBA" id="ARBA00004141"/>
    </source>
</evidence>
<feature type="transmembrane region" description="Helical" evidence="6">
    <location>
        <begin position="354"/>
        <end position="374"/>
    </location>
</feature>
<feature type="domain" description="NFD4 C-terminal" evidence="8">
    <location>
        <begin position="351"/>
        <end position="551"/>
    </location>
</feature>
<feature type="transmembrane region" description="Helical" evidence="6">
    <location>
        <begin position="448"/>
        <end position="469"/>
    </location>
</feature>
<feature type="transmembrane region" description="Helical" evidence="6">
    <location>
        <begin position="227"/>
        <end position="248"/>
    </location>
</feature>
<feature type="transmembrane region" description="Helical" evidence="6">
    <location>
        <begin position="200"/>
        <end position="221"/>
    </location>
</feature>
<dbReference type="SUPFAM" id="SSF103473">
    <property type="entry name" value="MFS general substrate transporter"/>
    <property type="match status" value="1"/>
</dbReference>
<proteinExistence type="inferred from homology"/>
<dbReference type="Pfam" id="PF23262">
    <property type="entry name" value="NFD4_C"/>
    <property type="match status" value="1"/>
</dbReference>
<dbReference type="Gene3D" id="1.20.1250.20">
    <property type="entry name" value="MFS general substrate transporter like domains"/>
    <property type="match status" value="1"/>
</dbReference>
<dbReference type="Pfam" id="PF06813">
    <property type="entry name" value="Nodulin-like"/>
    <property type="match status" value="2"/>
</dbReference>
<feature type="transmembrane region" description="Helical" evidence="6">
    <location>
        <begin position="6"/>
        <end position="28"/>
    </location>
</feature>
<comment type="similarity">
    <text evidence="5">Belongs to the major facilitator superfamily. Phosphate:H(+) symporter (TC 2.A.1.9) family.</text>
</comment>
<sequence length="595" mass="67101">MENSKLIATVASIWIQCTGGASYTFGIYSAALKSSQGYDQSTLDTVSVFKDIGANIGVLAGLLYHAVTNNHRNSTPSSSRFKCGLPIVYLFGVAQTSVLLRLHPYVVVHHRTHSQTERSAHVHLHVHGVTRSDFLQYRKYRRRRQEFSRLRWNNHRHYEEIKVKVKPPRESYTHTKHLNQMHWKVVPYALSFIRYYYIEYILNGFLGLSGAILIQIYLTFFDGKPTKFILMLAVFPSLVSLILMFLIHENPSNTTHDKHHLNKFSLGAITIAGYLTIILYLQNKFVFSSRAHVITTIILGILILLHLLIACTAQTNEQQEATEALIVASESQVVASNSGPPAVELNLLQAMTTVNFWLLFASMVCAMGSGLATINNVTQIGQSLEYSTTKINTILSLWSIWNFLGRFRGGFLSDFSLHKWGWGRPMFISITLLAMVFGHLWIAFDGNLYFGTAIIGICYGSQWSLMPTITSEIFGVKHMGTIFNTIAAANPVGSYILSVRVLGSIYDKEAKGGGSCNGIHCFRDSFFVFAVVCVFGMFVSLVLFIRTKGFYVVVVNKRAEAEAVEVEVEEERERRVGLYFVVVERREKVERLIEN</sequence>
<feature type="domain" description="Nodulin-like" evidence="7">
    <location>
        <begin position="201"/>
        <end position="310"/>
    </location>
</feature>
<comment type="caution">
    <text evidence="9">The sequence shown here is derived from an EMBL/GenBank/DDBJ whole genome shotgun (WGS) entry which is preliminary data.</text>
</comment>
<dbReference type="Proteomes" id="UP000235145">
    <property type="component" value="Unassembled WGS sequence"/>
</dbReference>
<evidence type="ECO:0000313" key="9">
    <source>
        <dbReference type="EMBL" id="KAJ0209737.1"/>
    </source>
</evidence>
<feature type="transmembrane region" description="Helical" evidence="6">
    <location>
        <begin position="526"/>
        <end position="545"/>
    </location>
</feature>
<organism evidence="9 10">
    <name type="scientific">Lactuca sativa</name>
    <name type="common">Garden lettuce</name>
    <dbReference type="NCBI Taxonomy" id="4236"/>
    <lineage>
        <taxon>Eukaryota</taxon>
        <taxon>Viridiplantae</taxon>
        <taxon>Streptophyta</taxon>
        <taxon>Embryophyta</taxon>
        <taxon>Tracheophyta</taxon>
        <taxon>Spermatophyta</taxon>
        <taxon>Magnoliopsida</taxon>
        <taxon>eudicotyledons</taxon>
        <taxon>Gunneridae</taxon>
        <taxon>Pentapetalae</taxon>
        <taxon>asterids</taxon>
        <taxon>campanulids</taxon>
        <taxon>Asterales</taxon>
        <taxon>Asteraceae</taxon>
        <taxon>Cichorioideae</taxon>
        <taxon>Cichorieae</taxon>
        <taxon>Lactucinae</taxon>
        <taxon>Lactuca</taxon>
    </lineage>
</organism>
<dbReference type="AlphaFoldDB" id="A0A9R1VLS3"/>
<name>A0A9R1VLS3_LACSA</name>
<feature type="transmembrane region" description="Helical" evidence="6">
    <location>
        <begin position="481"/>
        <end position="506"/>
    </location>
</feature>
<feature type="transmembrane region" description="Helical" evidence="6">
    <location>
        <begin position="260"/>
        <end position="281"/>
    </location>
</feature>
<evidence type="ECO:0000256" key="3">
    <source>
        <dbReference type="ARBA" id="ARBA00022989"/>
    </source>
</evidence>